<dbReference type="RefSeq" id="WP_409542950.1">
    <property type="nucleotide sequence ID" value="NZ_JBKBDD010000002.1"/>
</dbReference>
<accession>A0ABW9L7R7</accession>
<dbReference type="Pfam" id="PF10738">
    <property type="entry name" value="Lpp-LpqN"/>
    <property type="match status" value="1"/>
</dbReference>
<evidence type="ECO:0000313" key="3">
    <source>
        <dbReference type="EMBL" id="MFN6543283.1"/>
    </source>
</evidence>
<keyword evidence="3" id="KW-0449">Lipoprotein</keyword>
<dbReference type="InterPro" id="IPR019674">
    <property type="entry name" value="Lipoprotein_LpqN/LpqT-like"/>
</dbReference>
<sequence length="151" mass="15940">MRPSAAAERPNITGPHKAINDYITENKIAETPFKPNDPGPPDFDFPFPPDRSSAGARRGAIVYGKPADPADPPAIIAIARRTARATVWAVRATSLVCPGVWSCVSALCRTGRFRSGFGVADDLSARRARTAFRTQGHLAVAVIAAGLGTST</sequence>
<dbReference type="EMBL" id="JBKBDD010000002">
    <property type="protein sequence ID" value="MFN6543283.1"/>
    <property type="molecule type" value="Genomic_DNA"/>
</dbReference>
<name>A0ABW9L7R7_9MYCO</name>
<dbReference type="Proteomes" id="UP001635816">
    <property type="component" value="Unassembled WGS sequence"/>
</dbReference>
<evidence type="ECO:0000256" key="1">
    <source>
        <dbReference type="ARBA" id="ARBA00022729"/>
    </source>
</evidence>
<keyword evidence="4" id="KW-1185">Reference proteome</keyword>
<evidence type="ECO:0000256" key="2">
    <source>
        <dbReference type="SAM" id="MobiDB-lite"/>
    </source>
</evidence>
<feature type="compositionally biased region" description="Pro residues" evidence="2">
    <location>
        <begin position="35"/>
        <end position="49"/>
    </location>
</feature>
<keyword evidence="1" id="KW-0732">Signal</keyword>
<evidence type="ECO:0000313" key="4">
    <source>
        <dbReference type="Proteomes" id="UP001635816"/>
    </source>
</evidence>
<proteinExistence type="predicted"/>
<feature type="region of interest" description="Disordered" evidence="2">
    <location>
        <begin position="30"/>
        <end position="56"/>
    </location>
</feature>
<comment type="caution">
    <text evidence="3">The sequence shown here is derived from an EMBL/GenBank/DDBJ whole genome shotgun (WGS) entry which is preliminary data.</text>
</comment>
<reference evidence="3 4" key="1">
    <citation type="submission" date="2024-12" db="EMBL/GenBank/DDBJ databases">
        <title>The coexistence of Mycolicibacterium septicum and Mycolicibacterium nivoides in clinical samples.</title>
        <authorList>
            <person name="Wang C."/>
            <person name="Feng Y."/>
            <person name="Zong Z."/>
        </authorList>
    </citation>
    <scope>NUCLEOTIDE SEQUENCE [LARGE SCALE GENOMIC DNA]</scope>
    <source>
        <strain evidence="3 4">120309</strain>
    </source>
</reference>
<organism evidence="3 4">
    <name type="scientific">Mycolicibacterium nivoides</name>
    <dbReference type="NCBI Taxonomy" id="2487344"/>
    <lineage>
        <taxon>Bacteria</taxon>
        <taxon>Bacillati</taxon>
        <taxon>Actinomycetota</taxon>
        <taxon>Actinomycetes</taxon>
        <taxon>Mycobacteriales</taxon>
        <taxon>Mycobacteriaceae</taxon>
        <taxon>Mycolicibacterium</taxon>
    </lineage>
</organism>
<protein>
    <submittedName>
        <fullName evidence="3">LpqN/LpqT family lipoprotein</fullName>
    </submittedName>
</protein>
<gene>
    <name evidence="3" type="ORF">ACK4CT_08825</name>
</gene>